<dbReference type="GO" id="GO:0006397">
    <property type="term" value="P:mRNA processing"/>
    <property type="evidence" value="ECO:0007669"/>
    <property type="project" value="UniProtKB-KW"/>
</dbReference>
<dbReference type="Pfam" id="PF06839">
    <property type="entry name" value="Zn_ribbon_GRF"/>
    <property type="match status" value="1"/>
</dbReference>
<evidence type="ECO:0000256" key="18">
    <source>
        <dbReference type="ARBA" id="ARBA00023163"/>
    </source>
</evidence>
<keyword evidence="18" id="KW-0804">Transcription</keyword>
<keyword evidence="20" id="KW-0539">Nucleus</keyword>
<evidence type="ECO:0000313" key="32">
    <source>
        <dbReference type="Proteomes" id="UP000016665"/>
    </source>
</evidence>
<evidence type="ECO:0000256" key="16">
    <source>
        <dbReference type="ARBA" id="ARBA00023015"/>
    </source>
</evidence>
<dbReference type="InterPro" id="IPR014001">
    <property type="entry name" value="Helicase_ATP-bd"/>
</dbReference>
<dbReference type="GO" id="GO:0016787">
    <property type="term" value="F:hydrolase activity"/>
    <property type="evidence" value="ECO:0007669"/>
    <property type="project" value="UniProtKB-KW"/>
</dbReference>
<feature type="compositionally biased region" description="Basic and acidic residues" evidence="27">
    <location>
        <begin position="263"/>
        <end position="294"/>
    </location>
</feature>
<feature type="compositionally biased region" description="Basic and acidic residues" evidence="27">
    <location>
        <begin position="202"/>
        <end position="236"/>
    </location>
</feature>
<evidence type="ECO:0000256" key="7">
    <source>
        <dbReference type="ARBA" id="ARBA00022664"/>
    </source>
</evidence>
<comment type="function">
    <text evidence="21">DsDNA-dependent ATPase which acts as a transcription termination factor by coupling ATP hydrolysis with removal of RNA polymerase II from the DNA template. May contribute to mitotic transcription repression. May also be involved in pre-mRNA splicing.</text>
</comment>
<evidence type="ECO:0000256" key="24">
    <source>
        <dbReference type="ARBA" id="ARBA00079067"/>
    </source>
</evidence>
<keyword evidence="7" id="KW-0507">mRNA processing</keyword>
<keyword evidence="5" id="KW-0963">Cytoplasm</keyword>
<evidence type="ECO:0000256" key="21">
    <source>
        <dbReference type="ARBA" id="ARBA00055750"/>
    </source>
</evidence>
<dbReference type="GO" id="GO:0008380">
    <property type="term" value="P:RNA splicing"/>
    <property type="evidence" value="ECO:0007669"/>
    <property type="project" value="UniProtKB-KW"/>
</dbReference>
<evidence type="ECO:0000256" key="12">
    <source>
        <dbReference type="ARBA" id="ARBA00022801"/>
    </source>
</evidence>
<dbReference type="FunFam" id="3.40.50.10810:FF:000043">
    <property type="entry name" value="Transcription termination factor 2"/>
    <property type="match status" value="1"/>
</dbReference>
<dbReference type="InterPro" id="IPR010666">
    <property type="entry name" value="Znf_GRF"/>
</dbReference>
<evidence type="ECO:0000256" key="3">
    <source>
        <dbReference type="ARBA" id="ARBA00007025"/>
    </source>
</evidence>
<dbReference type="FunFam" id="3.40.50.300:FF:001502">
    <property type="entry name" value="Transcription termination factor 2"/>
    <property type="match status" value="1"/>
</dbReference>
<reference evidence="31" key="3">
    <citation type="submission" date="2025-09" db="UniProtKB">
        <authorList>
            <consortium name="Ensembl"/>
        </authorList>
    </citation>
    <scope>IDENTIFICATION</scope>
</reference>
<protein>
    <recommendedName>
        <fullName evidence="23">Transcription termination factor 2</fullName>
    </recommendedName>
    <alternativeName>
        <fullName evidence="25">RNA polymerase II termination factor</fullName>
    </alternativeName>
    <alternativeName>
        <fullName evidence="24">Transcription release factor 2</fullName>
    </alternativeName>
</protein>
<accession>A0A803VYY1</accession>
<dbReference type="Gene3D" id="3.40.50.300">
    <property type="entry name" value="P-loop containing nucleotide triphosphate hydrolases"/>
    <property type="match status" value="1"/>
</dbReference>
<evidence type="ECO:0000256" key="26">
    <source>
        <dbReference type="PROSITE-ProRule" id="PRU01343"/>
    </source>
</evidence>
<evidence type="ECO:0000256" key="15">
    <source>
        <dbReference type="ARBA" id="ARBA00022840"/>
    </source>
</evidence>
<dbReference type="GO" id="GO:0005737">
    <property type="term" value="C:cytoplasm"/>
    <property type="evidence" value="ECO:0007669"/>
    <property type="project" value="UniProtKB-SubCell"/>
</dbReference>
<keyword evidence="4" id="KW-0806">Transcription termination</keyword>
<evidence type="ECO:0000256" key="2">
    <source>
        <dbReference type="ARBA" id="ARBA00004496"/>
    </source>
</evidence>
<comment type="subcellular location">
    <subcellularLocation>
        <location evidence="2">Cytoplasm</location>
    </subcellularLocation>
    <subcellularLocation>
        <location evidence="1">Nucleus</location>
    </subcellularLocation>
</comment>
<reference evidence="31" key="2">
    <citation type="submission" date="2025-08" db="UniProtKB">
        <authorList>
            <consortium name="Ensembl"/>
        </authorList>
    </citation>
    <scope>IDENTIFICATION</scope>
</reference>
<evidence type="ECO:0000256" key="20">
    <source>
        <dbReference type="ARBA" id="ARBA00023242"/>
    </source>
</evidence>
<evidence type="ECO:0000256" key="19">
    <source>
        <dbReference type="ARBA" id="ARBA00023187"/>
    </source>
</evidence>
<keyword evidence="32" id="KW-1185">Reference proteome</keyword>
<keyword evidence="12" id="KW-0378">Hydrolase</keyword>
<dbReference type="AlphaFoldDB" id="A0A803VYY1"/>
<keyword evidence="6" id="KW-0597">Phosphoprotein</keyword>
<dbReference type="SUPFAM" id="SSF52540">
    <property type="entry name" value="P-loop containing nucleoside triphosphate hydrolases"/>
    <property type="match status" value="2"/>
</dbReference>
<evidence type="ECO:0000256" key="9">
    <source>
        <dbReference type="ARBA" id="ARBA00022728"/>
    </source>
</evidence>
<dbReference type="GO" id="GO:0006281">
    <property type="term" value="P:DNA repair"/>
    <property type="evidence" value="ECO:0007669"/>
    <property type="project" value="TreeGrafter"/>
</dbReference>
<evidence type="ECO:0000259" key="30">
    <source>
        <dbReference type="PROSITE" id="PS51999"/>
    </source>
</evidence>
<keyword evidence="10" id="KW-0547">Nucleotide-binding</keyword>
<dbReference type="GO" id="GO:0006353">
    <property type="term" value="P:DNA-templated transcription termination"/>
    <property type="evidence" value="ECO:0007669"/>
    <property type="project" value="UniProtKB-KW"/>
</dbReference>
<feature type="domain" description="GRF-type" evidence="30">
    <location>
        <begin position="17"/>
        <end position="60"/>
    </location>
</feature>
<evidence type="ECO:0000256" key="17">
    <source>
        <dbReference type="ARBA" id="ARBA00023125"/>
    </source>
</evidence>
<keyword evidence="13" id="KW-0347">Helicase</keyword>
<dbReference type="InterPro" id="IPR050628">
    <property type="entry name" value="SNF2_RAD54_helicase_TF"/>
</dbReference>
<dbReference type="PROSITE" id="PS51194">
    <property type="entry name" value="HELICASE_CTER"/>
    <property type="match status" value="1"/>
</dbReference>
<keyword evidence="17" id="KW-0238">DNA-binding</keyword>
<dbReference type="InterPro" id="IPR027417">
    <property type="entry name" value="P-loop_NTPase"/>
</dbReference>
<keyword evidence="15" id="KW-0067">ATP-binding</keyword>
<dbReference type="GO" id="GO:0005681">
    <property type="term" value="C:spliceosomal complex"/>
    <property type="evidence" value="ECO:0007669"/>
    <property type="project" value="UniProtKB-KW"/>
</dbReference>
<keyword evidence="9" id="KW-0747">Spliceosome</keyword>
<evidence type="ECO:0000313" key="31">
    <source>
        <dbReference type="Ensembl" id="ENSFALP00000027937.1"/>
    </source>
</evidence>
<dbReference type="InterPro" id="IPR049730">
    <property type="entry name" value="SNF2/RAD54-like_C"/>
</dbReference>
<dbReference type="InterPro" id="IPR038718">
    <property type="entry name" value="SNF2-like_sf"/>
</dbReference>
<evidence type="ECO:0000256" key="5">
    <source>
        <dbReference type="ARBA" id="ARBA00022490"/>
    </source>
</evidence>
<evidence type="ECO:0000256" key="6">
    <source>
        <dbReference type="ARBA" id="ARBA00022553"/>
    </source>
</evidence>
<evidence type="ECO:0000256" key="25">
    <source>
        <dbReference type="ARBA" id="ARBA00082628"/>
    </source>
</evidence>
<evidence type="ECO:0000256" key="13">
    <source>
        <dbReference type="ARBA" id="ARBA00022806"/>
    </source>
</evidence>
<evidence type="ECO:0000256" key="22">
    <source>
        <dbReference type="ARBA" id="ARBA00063699"/>
    </source>
</evidence>
<dbReference type="SMART" id="SM00487">
    <property type="entry name" value="DEXDc"/>
    <property type="match status" value="1"/>
</dbReference>
<comment type="similarity">
    <text evidence="3">Belongs to the SNF2/RAD54 helicase family.</text>
</comment>
<feature type="compositionally biased region" description="Basic and acidic residues" evidence="27">
    <location>
        <begin position="156"/>
        <end position="195"/>
    </location>
</feature>
<dbReference type="GO" id="GO:0003677">
    <property type="term" value="F:DNA binding"/>
    <property type="evidence" value="ECO:0007669"/>
    <property type="project" value="UniProtKB-KW"/>
</dbReference>
<keyword evidence="16" id="KW-0805">Transcription regulation</keyword>
<feature type="region of interest" description="Disordered" evidence="27">
    <location>
        <begin position="113"/>
        <end position="386"/>
    </location>
</feature>
<feature type="domain" description="Helicase C-terminal" evidence="29">
    <location>
        <begin position="950"/>
        <end position="1116"/>
    </location>
</feature>
<reference evidence="31 32" key="1">
    <citation type="journal article" date="2012" name="Nature">
        <title>The genomic landscape of species divergence in Ficedula flycatchers.</title>
        <authorList>
            <person name="Ellegren H."/>
            <person name="Smeds L."/>
            <person name="Burri R."/>
            <person name="Olason P.I."/>
            <person name="Backstrom N."/>
            <person name="Kawakami T."/>
            <person name="Kunstner A."/>
            <person name="Makinen H."/>
            <person name="Nadachowska-Brzyska K."/>
            <person name="Qvarnstrom A."/>
            <person name="Uebbing S."/>
            <person name="Wolf J.B."/>
        </authorList>
    </citation>
    <scope>NUCLEOTIDE SEQUENCE [LARGE SCALE GENOMIC DNA]</scope>
</reference>
<dbReference type="InterPro" id="IPR000330">
    <property type="entry name" value="SNF2_N"/>
</dbReference>
<dbReference type="GO" id="GO:0004386">
    <property type="term" value="F:helicase activity"/>
    <property type="evidence" value="ECO:0007669"/>
    <property type="project" value="UniProtKB-KW"/>
</dbReference>
<evidence type="ECO:0000259" key="29">
    <source>
        <dbReference type="PROSITE" id="PS51194"/>
    </source>
</evidence>
<dbReference type="GeneTree" id="ENSGT00940000164746"/>
<dbReference type="GO" id="GO:0008270">
    <property type="term" value="F:zinc ion binding"/>
    <property type="evidence" value="ECO:0007669"/>
    <property type="project" value="UniProtKB-KW"/>
</dbReference>
<dbReference type="CDD" id="cd18072">
    <property type="entry name" value="DEXHc_TTF2"/>
    <property type="match status" value="1"/>
</dbReference>
<dbReference type="PROSITE" id="PS51999">
    <property type="entry name" value="ZF_GRF"/>
    <property type="match status" value="1"/>
</dbReference>
<evidence type="ECO:0000256" key="11">
    <source>
        <dbReference type="ARBA" id="ARBA00022771"/>
    </source>
</evidence>
<keyword evidence="8" id="KW-0479">Metal-binding</keyword>
<feature type="domain" description="Helicase ATP-binding" evidence="28">
    <location>
        <begin position="546"/>
        <end position="742"/>
    </location>
</feature>
<evidence type="ECO:0000256" key="1">
    <source>
        <dbReference type="ARBA" id="ARBA00004123"/>
    </source>
</evidence>
<dbReference type="InterPro" id="IPR002464">
    <property type="entry name" value="DNA/RNA_helicase_DEAH_CS"/>
</dbReference>
<proteinExistence type="inferred from homology"/>
<comment type="subunit">
    <text evidence="22">Interacts with CDC5L. Part of the spliceosome.</text>
</comment>
<dbReference type="Proteomes" id="UP000016665">
    <property type="component" value="Chromosome 1"/>
</dbReference>
<organism evidence="31 32">
    <name type="scientific">Ficedula albicollis</name>
    <name type="common">Collared flycatcher</name>
    <name type="synonym">Muscicapa albicollis</name>
    <dbReference type="NCBI Taxonomy" id="59894"/>
    <lineage>
        <taxon>Eukaryota</taxon>
        <taxon>Metazoa</taxon>
        <taxon>Chordata</taxon>
        <taxon>Craniata</taxon>
        <taxon>Vertebrata</taxon>
        <taxon>Euteleostomi</taxon>
        <taxon>Archelosauria</taxon>
        <taxon>Archosauria</taxon>
        <taxon>Dinosauria</taxon>
        <taxon>Saurischia</taxon>
        <taxon>Theropoda</taxon>
        <taxon>Coelurosauria</taxon>
        <taxon>Aves</taxon>
        <taxon>Neognathae</taxon>
        <taxon>Neoaves</taxon>
        <taxon>Telluraves</taxon>
        <taxon>Australaves</taxon>
        <taxon>Passeriformes</taxon>
        <taxon>Muscicapidae</taxon>
        <taxon>Ficedula</taxon>
    </lineage>
</organism>
<evidence type="ECO:0000256" key="10">
    <source>
        <dbReference type="ARBA" id="ARBA00022741"/>
    </source>
</evidence>
<evidence type="ECO:0000256" key="14">
    <source>
        <dbReference type="ARBA" id="ARBA00022833"/>
    </source>
</evidence>
<keyword evidence="14" id="KW-0862">Zinc</keyword>
<dbReference type="PANTHER" id="PTHR45626">
    <property type="entry name" value="TRANSCRIPTION TERMINATION FACTOR 2-RELATED"/>
    <property type="match status" value="1"/>
</dbReference>
<dbReference type="SMART" id="SM00490">
    <property type="entry name" value="HELICc"/>
    <property type="match status" value="1"/>
</dbReference>
<dbReference type="GO" id="GO:0005524">
    <property type="term" value="F:ATP binding"/>
    <property type="evidence" value="ECO:0007669"/>
    <property type="project" value="UniProtKB-KW"/>
</dbReference>
<evidence type="ECO:0000256" key="27">
    <source>
        <dbReference type="SAM" id="MobiDB-lite"/>
    </source>
</evidence>
<dbReference type="PROSITE" id="PS51192">
    <property type="entry name" value="HELICASE_ATP_BIND_1"/>
    <property type="match status" value="1"/>
</dbReference>
<keyword evidence="11 26" id="KW-0863">Zinc-finger</keyword>
<dbReference type="InterPro" id="IPR001650">
    <property type="entry name" value="Helicase_C-like"/>
</dbReference>
<dbReference type="GO" id="GO:0008094">
    <property type="term" value="F:ATP-dependent activity, acting on DNA"/>
    <property type="evidence" value="ECO:0007669"/>
    <property type="project" value="TreeGrafter"/>
</dbReference>
<evidence type="ECO:0000256" key="4">
    <source>
        <dbReference type="ARBA" id="ARBA00022472"/>
    </source>
</evidence>
<dbReference type="PROSITE" id="PS00690">
    <property type="entry name" value="DEAH_ATP_HELICASE"/>
    <property type="match status" value="1"/>
</dbReference>
<sequence length="1121" mass="123902">MSLPGAAAGAVSSTGRCPGRGSLCFLKTGVRDGPNKGKSFYVCGTHSSAACGFVLPAVPASHCLIHEGCVVELQVLVQQPDRDEYQLFYRCLKSKLSGKKWCGNVPWQDPKANKVSKPLESQPRPVPFFNPTSQRNPFKVLDKNCAPSSWKQMKQRNGEESKEKGTVPLEELKNKKKTSTESKSDPELQETKVSESKLCLSETRKGKNTISEEEKYGGSGRESKKPSDSVGKEPGARSKLLPLDLGKQSKSTKPPGEEQLGEESLKSCRDKETREKDGTGQKNGEMKPASKEDVPSPAGAQSASQCPTLRGGAEAELLKAQLGPGLLPQPPGEASGSDTDEIQFVYSSSGKSKPEKSVEIPSGKSGKSVQGTSLPEAAASHHMEGPQDPKVLHNQLVVQLKQKKSTLATVNVQLLPDKGKRLLKQVQDLEAALSALNISTADTTEKGRGFFFLFLFFFWFQKFTKQFVLKYFLPPLGSRFPALNLYGGRMTGDRIRAVHSATFEAINHLHKSLESCPTEETAAEDPSGLKVPLLQHQKQALAWLLWRESQRPCGGILADDMGLGKTLTMIALILAQKQLKTEKRKETLEIWLSKNDFTVVPSHGTLIICPASLIHHWKKEIEKRVAFGKLRVYLYHGPNRDKHAEVLSGYDVVVTTYSLLSKEIPTKANVSREFGSSPCSPLLRVAWARIILDEAHNIKNPRVQTSIAVCKLRASARWAVTGTPIQNNLLDMYSLLRFLRCSPFDEYKVWKYQVDNNTRKGGERLSLLTRSLLLQRTKDQLDSAGKPLVSLPQRSTRLHQLKLTAEEQSVYNVLFARSRSTLQSYLKRQEQKNEGREYDGANPFEKVAQGFGVSQKEFLAGSQSASQVSSTVHVLSMLLRLRQCCCHLSLLKMALDQVNLNSEGLALSIEEQLGALTLSELQTPDSKSTVYLNGTAFHTDIFDITRESTKITQLLAELKTIQSHSEPQKSVVVSQWTSMLQVVAVHLKRLGLKYATVDGSVNPKQRMDVVEEFNNNPKGPQVILVSLLAGGVGLNLTGGNHLFLLDMHWNPALEDQACDRIYRVGQRKDVVIHRFVCEGTVEEKILQLQKRKKGLAQQVLSGKGETSTKLTLADLKILFGI</sequence>
<keyword evidence="19" id="KW-0508">mRNA splicing</keyword>
<evidence type="ECO:0000256" key="8">
    <source>
        <dbReference type="ARBA" id="ARBA00022723"/>
    </source>
</evidence>
<dbReference type="CDD" id="cd18793">
    <property type="entry name" value="SF2_C_SNF"/>
    <property type="match status" value="1"/>
</dbReference>
<dbReference type="Ensembl" id="ENSFALT00000039847.1">
    <property type="protein sequence ID" value="ENSFALP00000027937.1"/>
    <property type="gene ID" value="ENSFALG00000005755.2"/>
</dbReference>
<name>A0A803VYY1_FICAL</name>
<evidence type="ECO:0000256" key="23">
    <source>
        <dbReference type="ARBA" id="ARBA00070113"/>
    </source>
</evidence>
<dbReference type="Pfam" id="PF00176">
    <property type="entry name" value="SNF2-rel_dom"/>
    <property type="match status" value="1"/>
</dbReference>
<evidence type="ECO:0000259" key="28">
    <source>
        <dbReference type="PROSITE" id="PS51192"/>
    </source>
</evidence>
<dbReference type="Pfam" id="PF00271">
    <property type="entry name" value="Helicase_C"/>
    <property type="match status" value="1"/>
</dbReference>
<gene>
    <name evidence="31" type="primary">TTF2</name>
</gene>
<dbReference type="PANTHER" id="PTHR45626:SF50">
    <property type="entry name" value="TRANSCRIPTION TERMINATION FACTOR 2"/>
    <property type="match status" value="1"/>
</dbReference>
<dbReference type="Gene3D" id="3.40.50.10810">
    <property type="entry name" value="Tandem AAA-ATPase domain"/>
    <property type="match status" value="1"/>
</dbReference>